<reference evidence="1 2" key="1">
    <citation type="journal article" date="2018" name="BMC Genomics">
        <title>Comparative genome analyses reveal sequence features reflecting distinct modes of host-adaptation between dicot and monocot powdery mildew.</title>
        <authorList>
            <person name="Wu Y."/>
            <person name="Ma X."/>
            <person name="Pan Z."/>
            <person name="Kale S.D."/>
            <person name="Song Y."/>
            <person name="King H."/>
            <person name="Zhang Q."/>
            <person name="Presley C."/>
            <person name="Deng X."/>
            <person name="Wei C.I."/>
            <person name="Xiao S."/>
        </authorList>
    </citation>
    <scope>NUCLEOTIDE SEQUENCE [LARGE SCALE GENOMIC DNA]</scope>
    <source>
        <strain evidence="1">UMSG2</strain>
    </source>
</reference>
<accession>A0A420HYU8</accession>
<gene>
    <name evidence="1" type="ORF">OnM2_032054</name>
</gene>
<proteinExistence type="predicted"/>
<organism evidence="1 2">
    <name type="scientific">Erysiphe neolycopersici</name>
    <dbReference type="NCBI Taxonomy" id="212602"/>
    <lineage>
        <taxon>Eukaryota</taxon>
        <taxon>Fungi</taxon>
        <taxon>Dikarya</taxon>
        <taxon>Ascomycota</taxon>
        <taxon>Pezizomycotina</taxon>
        <taxon>Leotiomycetes</taxon>
        <taxon>Erysiphales</taxon>
        <taxon>Erysiphaceae</taxon>
        <taxon>Erysiphe</taxon>
    </lineage>
</organism>
<keyword evidence="2" id="KW-1185">Reference proteome</keyword>
<evidence type="ECO:0000313" key="2">
    <source>
        <dbReference type="Proteomes" id="UP000286134"/>
    </source>
</evidence>
<dbReference type="OrthoDB" id="4187154at2759"/>
<dbReference type="AlphaFoldDB" id="A0A420HYU8"/>
<protein>
    <submittedName>
        <fullName evidence="1">Putative Bgh-specific protein</fullName>
    </submittedName>
</protein>
<name>A0A420HYU8_9PEZI</name>
<evidence type="ECO:0000313" key="1">
    <source>
        <dbReference type="EMBL" id="RKF62601.1"/>
    </source>
</evidence>
<sequence>MRMLREIVELDCFHLASTICPLEILATSKALFTSPIDLSSLGYPSNLDALTSGHVWVARGINCALNMQVFVNNQRLPTYGAFPFIEKLGHSTLCAEIWSKLSLCTSLHIPEKHPLQAEDADFSLSINRGIGNNSPESTILENLNVRPPDNILHVSFECLDIQLRFIFKDSKNKKAKLLPVNSYVSEEILLENPLTFGKNSQSQKLQSLNRDLSDLSALTTLSFCSSVSCSTRLDENLNFQPG</sequence>
<dbReference type="STRING" id="212602.A0A420HYU8"/>
<dbReference type="Proteomes" id="UP000286134">
    <property type="component" value="Unassembled WGS sequence"/>
</dbReference>
<comment type="caution">
    <text evidence="1">The sequence shown here is derived from an EMBL/GenBank/DDBJ whole genome shotgun (WGS) entry which is preliminary data.</text>
</comment>
<dbReference type="EMBL" id="MCFK01003235">
    <property type="protein sequence ID" value="RKF62601.1"/>
    <property type="molecule type" value="Genomic_DNA"/>
</dbReference>